<dbReference type="SUPFAM" id="SSF52743">
    <property type="entry name" value="Subtilisin-like"/>
    <property type="match status" value="1"/>
</dbReference>
<accession>A0A0U1LMJ2</accession>
<evidence type="ECO:0000256" key="7">
    <source>
        <dbReference type="PROSITE-ProRule" id="PRU01240"/>
    </source>
</evidence>
<feature type="region of interest" description="Disordered" evidence="8">
    <location>
        <begin position="980"/>
        <end position="1003"/>
    </location>
</feature>
<evidence type="ECO:0000256" key="8">
    <source>
        <dbReference type="SAM" id="MobiDB-lite"/>
    </source>
</evidence>
<evidence type="ECO:0000256" key="6">
    <source>
        <dbReference type="ARBA" id="ARBA00023145"/>
    </source>
</evidence>
<dbReference type="STRING" id="28573.A0A0U1LMJ2"/>
<feature type="domain" description="Peptidase S8/S53" evidence="9">
    <location>
        <begin position="505"/>
        <end position="734"/>
    </location>
</feature>
<keyword evidence="4 7" id="KW-0378">Hydrolase</keyword>
<evidence type="ECO:0000256" key="2">
    <source>
        <dbReference type="ARBA" id="ARBA00022670"/>
    </source>
</evidence>
<keyword evidence="5 7" id="KW-0720">Serine protease</keyword>
<feature type="region of interest" description="Disordered" evidence="8">
    <location>
        <begin position="1"/>
        <end position="142"/>
    </location>
</feature>
<evidence type="ECO:0000256" key="5">
    <source>
        <dbReference type="ARBA" id="ARBA00022825"/>
    </source>
</evidence>
<feature type="compositionally biased region" description="Polar residues" evidence="8">
    <location>
        <begin position="444"/>
        <end position="462"/>
    </location>
</feature>
<dbReference type="PANTHER" id="PTHR43806">
    <property type="entry name" value="PEPTIDASE S8"/>
    <property type="match status" value="1"/>
</dbReference>
<reference evidence="10 11" key="1">
    <citation type="submission" date="2015-04" db="EMBL/GenBank/DDBJ databases">
        <authorList>
            <person name="Syromyatnikov M.Y."/>
            <person name="Popov V.N."/>
        </authorList>
    </citation>
    <scope>NUCLEOTIDE SEQUENCE [LARGE SCALE GENOMIC DNA]</scope>
    <source>
        <strain evidence="10">WF-38-12</strain>
    </source>
</reference>
<feature type="active site" description="Charge relay system" evidence="7">
    <location>
        <position position="717"/>
    </location>
</feature>
<proteinExistence type="inferred from homology"/>
<evidence type="ECO:0000256" key="4">
    <source>
        <dbReference type="ARBA" id="ARBA00022801"/>
    </source>
</evidence>
<evidence type="ECO:0000256" key="1">
    <source>
        <dbReference type="ARBA" id="ARBA00011073"/>
    </source>
</evidence>
<feature type="compositionally biased region" description="Polar residues" evidence="8">
    <location>
        <begin position="1"/>
        <end position="12"/>
    </location>
</feature>
<feature type="compositionally biased region" description="Low complexity" evidence="8">
    <location>
        <begin position="67"/>
        <end position="89"/>
    </location>
</feature>
<name>A0A0U1LMJ2_TALIS</name>
<evidence type="ECO:0000259" key="9">
    <source>
        <dbReference type="Pfam" id="PF00082"/>
    </source>
</evidence>
<dbReference type="InterPro" id="IPR023828">
    <property type="entry name" value="Peptidase_S8_Ser-AS"/>
</dbReference>
<feature type="compositionally biased region" description="Low complexity" evidence="8">
    <location>
        <begin position="271"/>
        <end position="299"/>
    </location>
</feature>
<feature type="region of interest" description="Disordered" evidence="8">
    <location>
        <begin position="438"/>
        <end position="467"/>
    </location>
</feature>
<comment type="similarity">
    <text evidence="1 7">Belongs to the peptidase S8 family.</text>
</comment>
<dbReference type="OrthoDB" id="4227149at2759"/>
<feature type="compositionally biased region" description="Low complexity" evidence="8">
    <location>
        <begin position="801"/>
        <end position="811"/>
    </location>
</feature>
<dbReference type="Proteomes" id="UP000054383">
    <property type="component" value="Unassembled WGS sequence"/>
</dbReference>
<gene>
    <name evidence="10" type="ORF">PISL3812_01513</name>
</gene>
<dbReference type="PROSITE" id="PS51892">
    <property type="entry name" value="SUBTILASE"/>
    <property type="match status" value="1"/>
</dbReference>
<organism evidence="10 11">
    <name type="scientific">Talaromyces islandicus</name>
    <name type="common">Penicillium islandicum</name>
    <dbReference type="NCBI Taxonomy" id="28573"/>
    <lineage>
        <taxon>Eukaryota</taxon>
        <taxon>Fungi</taxon>
        <taxon>Dikarya</taxon>
        <taxon>Ascomycota</taxon>
        <taxon>Pezizomycotina</taxon>
        <taxon>Eurotiomycetes</taxon>
        <taxon>Eurotiomycetidae</taxon>
        <taxon>Eurotiales</taxon>
        <taxon>Trichocomaceae</taxon>
        <taxon>Talaromyces</taxon>
        <taxon>Talaromyces sect. Islandici</taxon>
    </lineage>
</organism>
<feature type="active site" description="Charge relay system" evidence="7">
    <location>
        <position position="549"/>
    </location>
</feature>
<keyword evidence="11" id="KW-1185">Reference proteome</keyword>
<dbReference type="InterPro" id="IPR000209">
    <property type="entry name" value="Peptidase_S8/S53_dom"/>
</dbReference>
<dbReference type="EMBL" id="CVMT01000001">
    <property type="protein sequence ID" value="CRG84196.1"/>
    <property type="molecule type" value="Genomic_DNA"/>
</dbReference>
<dbReference type="PROSITE" id="PS00138">
    <property type="entry name" value="SUBTILASE_SER"/>
    <property type="match status" value="1"/>
</dbReference>
<dbReference type="Pfam" id="PF00082">
    <property type="entry name" value="Peptidase_S8"/>
    <property type="match status" value="1"/>
</dbReference>
<evidence type="ECO:0000256" key="3">
    <source>
        <dbReference type="ARBA" id="ARBA00022729"/>
    </source>
</evidence>
<dbReference type="PRINTS" id="PR00723">
    <property type="entry name" value="SUBTILISIN"/>
</dbReference>
<keyword evidence="2 7" id="KW-0645">Protease</keyword>
<protein>
    <submittedName>
        <fullName evidence="10">Sexual differentiation process putative subtilase-type proteinase isp6</fullName>
    </submittedName>
</protein>
<sequence length="1044" mass="109137">MFSTPSKNATPKSQLSSMAQSSGSSPGISHPASTFASGKPYPPAGTSAQSLTTEKVSRTTSQLTPLSAAQSSQPKASSPGGSPASIPSSHVSTSGSPATTLPSTPGSNTNPAQSSHGGSSGTDLPDSTAPSSTGAVDPTQTSDSTIFPVIFGGLFKNRKTVLDDDKHKSDYVDQIKTAKAQIKSYLDDLPDKPDTSSVGCTGDKHKRGLLSDIGSFAGNIGKLVTCADQVLDNLDGVVKGEHPSIKDIDTLSGAINVIGEDINKDNQDNHQSSAKQSAQSTTQPASTHSATTTTQPQSSCTQTAVSRCTEILSISTSYFASSSGSTVLTSTTTSCVTTSVCSGTATTMTTTQSGTSAPTETNRPLIILRNMNQTDQSAINSFAQQLADQVGASNVRTISGTTQLGIVFWTAPLNSSQIEEFKKSSAVSDILEDKPLKTTGWAPVNQSSSYPPSQNTDTTGNSKRADGSRLISQDDALASLRVVSQPHNVTIIDLTDNYKYNSAGGSGITVYVIDSGANPQNPEYISMPGSKRWLFPSGAAATQTDELNHGSCVLSKVAGPRYGVAKNADVVIVKVPTGPGIVDALMDSSVLDMWTRVGKDIQENNLQGKAVINFSGGGFHPLTLSYLAVLRDILRMDIPVVCTAGNGGANNAITHFPAAYADSNRYDGVIVVGASNDDGVPMYFSQTGGHVSVYAPGWNITCASNNGNNIVRLAGTSMAAPAVAGLAAYFMSMPDFQAEIQQPGQVAKNVKGLITRLAYPRHGNVPVLWNRENGDSCVNFQRRDGSSAKACSARASSILSSMSKSSSSHGSTKPVSTKPASTKPVSKKITTSDGPLETTHHTQPPPITLCSSVSAPAKTIPGTTFTETSYCTCNGGWMLGIGSTIGTDHSTTYTCEAGTKTTIAMSTKAPITTNSQIPAGLCIAQVEQDLGQSTKDPAVSLAVNITSPTGAYLGSASGNLDWTEKFNVDSELPWVLVLTPTTGESDNDGKGWKPGYGQSPNRPKWHGPLDFAYSRISWTSDSDQCITEKYHGLTRHMNCTWQCP</sequence>
<dbReference type="InterPro" id="IPR050131">
    <property type="entry name" value="Peptidase_S8_subtilisin-like"/>
</dbReference>
<dbReference type="GO" id="GO:0006508">
    <property type="term" value="P:proteolysis"/>
    <property type="evidence" value="ECO:0007669"/>
    <property type="project" value="UniProtKB-KW"/>
</dbReference>
<keyword evidence="3" id="KW-0732">Signal</keyword>
<evidence type="ECO:0000313" key="11">
    <source>
        <dbReference type="Proteomes" id="UP000054383"/>
    </source>
</evidence>
<dbReference type="InterPro" id="IPR015500">
    <property type="entry name" value="Peptidase_S8_subtilisin-rel"/>
</dbReference>
<feature type="region of interest" description="Disordered" evidence="8">
    <location>
        <begin position="801"/>
        <end position="850"/>
    </location>
</feature>
<dbReference type="GO" id="GO:0004252">
    <property type="term" value="F:serine-type endopeptidase activity"/>
    <property type="evidence" value="ECO:0007669"/>
    <property type="project" value="UniProtKB-UniRule"/>
</dbReference>
<feature type="region of interest" description="Disordered" evidence="8">
    <location>
        <begin position="263"/>
        <end position="299"/>
    </location>
</feature>
<feature type="compositionally biased region" description="Polar residues" evidence="8">
    <location>
        <begin position="46"/>
        <end position="65"/>
    </location>
</feature>
<dbReference type="InterPro" id="IPR036852">
    <property type="entry name" value="Peptidase_S8/S53_dom_sf"/>
</dbReference>
<dbReference type="Gene3D" id="3.40.50.200">
    <property type="entry name" value="Peptidase S8/S53 domain"/>
    <property type="match status" value="1"/>
</dbReference>
<keyword evidence="6" id="KW-0865">Zymogen</keyword>
<dbReference type="PANTHER" id="PTHR43806:SF11">
    <property type="entry name" value="CEREVISIN-RELATED"/>
    <property type="match status" value="1"/>
</dbReference>
<feature type="compositionally biased region" description="Polar residues" evidence="8">
    <location>
        <begin position="128"/>
        <end position="142"/>
    </location>
</feature>
<dbReference type="AlphaFoldDB" id="A0A0U1LMJ2"/>
<feature type="compositionally biased region" description="Polar residues" evidence="8">
    <location>
        <begin position="813"/>
        <end position="833"/>
    </location>
</feature>
<feature type="compositionally biased region" description="Low complexity" evidence="8">
    <location>
        <begin position="13"/>
        <end position="33"/>
    </location>
</feature>
<feature type="compositionally biased region" description="Polar residues" evidence="8">
    <location>
        <begin position="90"/>
        <end position="117"/>
    </location>
</feature>
<evidence type="ECO:0000313" key="10">
    <source>
        <dbReference type="EMBL" id="CRG84196.1"/>
    </source>
</evidence>
<feature type="active site" description="Charge relay system" evidence="7">
    <location>
        <position position="514"/>
    </location>
</feature>